<dbReference type="Gramene" id="KFK24251">
    <property type="protein sequence ID" value="KFK24251"/>
    <property type="gene ID" value="AALP_AAs51708U000100"/>
</dbReference>
<feature type="compositionally biased region" description="Gly residues" evidence="1">
    <location>
        <begin position="1"/>
        <end position="12"/>
    </location>
</feature>
<name>A0A087G2Z9_ARAAL</name>
<sequence>MDALGGYGGAGNFWGWNGFDQRRKKKKNSGDKSKKRNSGSSDSVEVSRNAGYRYPLKQAVTAGALTFTYTYQQHCVVNT</sequence>
<dbReference type="EMBL" id="KL970793">
    <property type="protein sequence ID" value="KFK24251.1"/>
    <property type="molecule type" value="Genomic_DNA"/>
</dbReference>
<feature type="compositionally biased region" description="Basic residues" evidence="1">
    <location>
        <begin position="22"/>
        <end position="37"/>
    </location>
</feature>
<feature type="region of interest" description="Disordered" evidence="1">
    <location>
        <begin position="1"/>
        <end position="47"/>
    </location>
</feature>
<keyword evidence="3" id="KW-1185">Reference proteome</keyword>
<organism evidence="2 3">
    <name type="scientific">Arabis alpina</name>
    <name type="common">Alpine rock-cress</name>
    <dbReference type="NCBI Taxonomy" id="50452"/>
    <lineage>
        <taxon>Eukaryota</taxon>
        <taxon>Viridiplantae</taxon>
        <taxon>Streptophyta</taxon>
        <taxon>Embryophyta</taxon>
        <taxon>Tracheophyta</taxon>
        <taxon>Spermatophyta</taxon>
        <taxon>Magnoliopsida</taxon>
        <taxon>eudicotyledons</taxon>
        <taxon>Gunneridae</taxon>
        <taxon>Pentapetalae</taxon>
        <taxon>rosids</taxon>
        <taxon>malvids</taxon>
        <taxon>Brassicales</taxon>
        <taxon>Brassicaceae</taxon>
        <taxon>Arabideae</taxon>
        <taxon>Arabis</taxon>
    </lineage>
</organism>
<dbReference type="eggNOG" id="KOG1944">
    <property type="taxonomic scope" value="Eukaryota"/>
</dbReference>
<gene>
    <name evidence="2" type="ORF">AALP_AAs51708U000100</name>
</gene>
<proteinExistence type="predicted"/>
<dbReference type="Proteomes" id="UP000029120">
    <property type="component" value="Unassembled WGS sequence"/>
</dbReference>
<evidence type="ECO:0000313" key="3">
    <source>
        <dbReference type="Proteomes" id="UP000029120"/>
    </source>
</evidence>
<protein>
    <submittedName>
        <fullName evidence="2">Uncharacterized protein</fullName>
    </submittedName>
</protein>
<evidence type="ECO:0000256" key="1">
    <source>
        <dbReference type="SAM" id="MobiDB-lite"/>
    </source>
</evidence>
<dbReference type="OrthoDB" id="430207at2759"/>
<evidence type="ECO:0000313" key="2">
    <source>
        <dbReference type="EMBL" id="KFK24251.1"/>
    </source>
</evidence>
<reference evidence="3" key="1">
    <citation type="journal article" date="2015" name="Nat. Plants">
        <title>Genome expansion of Arabis alpina linked with retrotransposition and reduced symmetric DNA methylation.</title>
        <authorList>
            <person name="Willing E.M."/>
            <person name="Rawat V."/>
            <person name="Mandakova T."/>
            <person name="Maumus F."/>
            <person name="James G.V."/>
            <person name="Nordstroem K.J."/>
            <person name="Becker C."/>
            <person name="Warthmann N."/>
            <person name="Chica C."/>
            <person name="Szarzynska B."/>
            <person name="Zytnicki M."/>
            <person name="Albani M.C."/>
            <person name="Kiefer C."/>
            <person name="Bergonzi S."/>
            <person name="Castaings L."/>
            <person name="Mateos J.L."/>
            <person name="Berns M.C."/>
            <person name="Bujdoso N."/>
            <person name="Piofczyk T."/>
            <person name="de Lorenzo L."/>
            <person name="Barrero-Sicilia C."/>
            <person name="Mateos I."/>
            <person name="Piednoel M."/>
            <person name="Hagmann J."/>
            <person name="Chen-Min-Tao R."/>
            <person name="Iglesias-Fernandez R."/>
            <person name="Schuster S.C."/>
            <person name="Alonso-Blanco C."/>
            <person name="Roudier F."/>
            <person name="Carbonero P."/>
            <person name="Paz-Ares J."/>
            <person name="Davis S.J."/>
            <person name="Pecinka A."/>
            <person name="Quesneville H."/>
            <person name="Colot V."/>
            <person name="Lysak M.A."/>
            <person name="Weigel D."/>
            <person name="Coupland G."/>
            <person name="Schneeberger K."/>
        </authorList>
    </citation>
    <scope>NUCLEOTIDE SEQUENCE [LARGE SCALE GENOMIC DNA]</scope>
    <source>
        <strain evidence="3">cv. Pajares</strain>
    </source>
</reference>
<accession>A0A087G2Z9</accession>
<dbReference type="AlphaFoldDB" id="A0A087G2Z9"/>